<keyword evidence="5" id="KW-1185">Reference proteome</keyword>
<dbReference type="EMBL" id="VLLL01000005">
    <property type="protein sequence ID" value="TWJ16181.1"/>
    <property type="molecule type" value="Genomic_DNA"/>
</dbReference>
<organism evidence="4 5">
    <name type="scientific">Stackebrandtia albiflava</name>
    <dbReference type="NCBI Taxonomy" id="406432"/>
    <lineage>
        <taxon>Bacteria</taxon>
        <taxon>Bacillati</taxon>
        <taxon>Actinomycetota</taxon>
        <taxon>Actinomycetes</taxon>
        <taxon>Glycomycetales</taxon>
        <taxon>Glycomycetaceae</taxon>
        <taxon>Stackebrandtia</taxon>
    </lineage>
</organism>
<evidence type="ECO:0000256" key="2">
    <source>
        <dbReference type="ARBA" id="ARBA00022857"/>
    </source>
</evidence>
<name>A0A562VEC9_9ACTN</name>
<dbReference type="InterPro" id="IPR051164">
    <property type="entry name" value="NmrA-like_oxidored"/>
</dbReference>
<dbReference type="Pfam" id="PF05368">
    <property type="entry name" value="NmrA"/>
    <property type="match status" value="1"/>
</dbReference>
<dbReference type="Gene3D" id="3.40.50.720">
    <property type="entry name" value="NAD(P)-binding Rossmann-like Domain"/>
    <property type="match status" value="1"/>
</dbReference>
<feature type="domain" description="NmrA-like" evidence="3">
    <location>
        <begin position="5"/>
        <end position="242"/>
    </location>
</feature>
<accession>A0A562VEC9</accession>
<dbReference type="RefSeq" id="WP_211354368.1">
    <property type="nucleotide sequence ID" value="NZ_BAABIJ010000001.1"/>
</dbReference>
<dbReference type="AlphaFoldDB" id="A0A562VEC9"/>
<evidence type="ECO:0000256" key="1">
    <source>
        <dbReference type="ARBA" id="ARBA00006328"/>
    </source>
</evidence>
<dbReference type="SUPFAM" id="SSF51735">
    <property type="entry name" value="NAD(P)-binding Rossmann-fold domains"/>
    <property type="match status" value="1"/>
</dbReference>
<evidence type="ECO:0000259" key="3">
    <source>
        <dbReference type="Pfam" id="PF05368"/>
    </source>
</evidence>
<proteinExistence type="inferred from homology"/>
<protein>
    <submittedName>
        <fullName evidence="4">Uncharacterized protein YbjT (DUF2867 family)</fullName>
    </submittedName>
</protein>
<dbReference type="PANTHER" id="PTHR42748">
    <property type="entry name" value="NITROGEN METABOLITE REPRESSION PROTEIN NMRA FAMILY MEMBER"/>
    <property type="match status" value="1"/>
</dbReference>
<dbReference type="Proteomes" id="UP000321617">
    <property type="component" value="Unassembled WGS sequence"/>
</dbReference>
<reference evidence="4 5" key="1">
    <citation type="journal article" date="2013" name="Stand. Genomic Sci.">
        <title>Genomic Encyclopedia of Type Strains, Phase I: The one thousand microbial genomes (KMG-I) project.</title>
        <authorList>
            <person name="Kyrpides N.C."/>
            <person name="Woyke T."/>
            <person name="Eisen J.A."/>
            <person name="Garrity G."/>
            <person name="Lilburn T.G."/>
            <person name="Beck B.J."/>
            <person name="Whitman W.B."/>
            <person name="Hugenholtz P."/>
            <person name="Klenk H.P."/>
        </authorList>
    </citation>
    <scope>NUCLEOTIDE SEQUENCE [LARGE SCALE GENOMIC DNA]</scope>
    <source>
        <strain evidence="4 5">DSM 45044</strain>
    </source>
</reference>
<keyword evidence="2" id="KW-0521">NADP</keyword>
<dbReference type="InterPro" id="IPR036291">
    <property type="entry name" value="NAD(P)-bd_dom_sf"/>
</dbReference>
<dbReference type="PANTHER" id="PTHR42748:SF7">
    <property type="entry name" value="NMRA LIKE REDOX SENSOR 1-RELATED"/>
    <property type="match status" value="1"/>
</dbReference>
<comment type="caution">
    <text evidence="4">The sequence shown here is derived from an EMBL/GenBank/DDBJ whole genome shotgun (WGS) entry which is preliminary data.</text>
</comment>
<dbReference type="Gene3D" id="3.90.25.10">
    <property type="entry name" value="UDP-galactose 4-epimerase, domain 1"/>
    <property type="match status" value="1"/>
</dbReference>
<dbReference type="InterPro" id="IPR008030">
    <property type="entry name" value="NmrA-like"/>
</dbReference>
<gene>
    <name evidence="4" type="ORF">LX16_1906</name>
</gene>
<comment type="similarity">
    <text evidence="1">Belongs to the NmrA-type oxidoreductase family.</text>
</comment>
<sequence length="303" mass="31938">MNHRNRTVLVTGATGRQGGVTAHRLLADGWHVKALVRDPDAAGAAALRRAGAEPVTGDFDDRAGLAEAMTGVHGVFAVPGVSYQEGGWPFARELRHMRNVVDAAAGAGVSHLVFTGIGTVGTPGGAGFNAKEAVERHIRDSGVPFTLLRPVRFMENHLLTGLPVNGISGGVHRHLFLPHVPAQMIALEDIGVFAALAFGDPDRYAGEALELAGDAVSPVTAAEMVTAATGRAVSYRRIDVEEAAAMGDDVRHMWTLASEGHGWVADIPALRRSHPGLQGFADWLHRGGAARLRHMMDAETATG</sequence>
<evidence type="ECO:0000313" key="5">
    <source>
        <dbReference type="Proteomes" id="UP000321617"/>
    </source>
</evidence>
<evidence type="ECO:0000313" key="4">
    <source>
        <dbReference type="EMBL" id="TWJ16181.1"/>
    </source>
</evidence>